<dbReference type="Gene3D" id="3.40.630.10">
    <property type="entry name" value="Zn peptidases"/>
    <property type="match status" value="1"/>
</dbReference>
<dbReference type="AlphaFoldDB" id="A0A250DNJ1"/>
<gene>
    <name evidence="1" type="ORF">CKY39_23730</name>
</gene>
<dbReference type="CDD" id="cd06233">
    <property type="entry name" value="M14-like"/>
    <property type="match status" value="1"/>
</dbReference>
<dbReference type="EMBL" id="CP023284">
    <property type="protein sequence ID" value="ATA55910.1"/>
    <property type="molecule type" value="Genomic_DNA"/>
</dbReference>
<proteinExistence type="predicted"/>
<name>A0A250DNJ1_9BURK</name>
<accession>A0A250DNJ1</accession>
<dbReference type="SUPFAM" id="SSF53187">
    <property type="entry name" value="Zn-dependent exopeptidases"/>
    <property type="match status" value="1"/>
</dbReference>
<evidence type="ECO:0008006" key="3">
    <source>
        <dbReference type="Google" id="ProtNLM"/>
    </source>
</evidence>
<dbReference type="RefSeq" id="WP_095746191.1">
    <property type="nucleotide sequence ID" value="NZ_CP023284.1"/>
</dbReference>
<dbReference type="Proteomes" id="UP000217154">
    <property type="component" value="Chromosome"/>
</dbReference>
<evidence type="ECO:0000313" key="1">
    <source>
        <dbReference type="EMBL" id="ATA55910.1"/>
    </source>
</evidence>
<sequence length="367" mass="39398">MSQPATAATRHFSGTYVEARAKFLEAAAARGATLESFVHPTHRGALGEELATDVALIGAADAKKVLLVTSGTHGPEGFCGSGAQVATLNDADLLARLERAGVALLLVHAVNPHGFSHLHRTNEDNIDLNRNHIDFSAPLPVNAEYADVEPLVLPASWPPTPADDAAVAAYIATHGMTAFRAAVTRGQYTSPDGLFYGGTAPSWSNRTIRAILRGYAASATHLGWIDVHTGLGPYGHGEKIYPGRNTPEDLALAHAWWGADVFAPFAGDSASADVSGPVISTAYDECPNARVAPMGLEFGTLPDLEVLDRLRADTWLRRHPEAPESQKREIRRRLRDAFYCDNDEWKGMVLGQTRVVLLQTLQGLSKA</sequence>
<dbReference type="KEGG" id="vbo:CKY39_23730"/>
<dbReference type="Pfam" id="PF10994">
    <property type="entry name" value="DUF2817"/>
    <property type="match status" value="1"/>
</dbReference>
<evidence type="ECO:0000313" key="2">
    <source>
        <dbReference type="Proteomes" id="UP000217154"/>
    </source>
</evidence>
<reference evidence="1 2" key="1">
    <citation type="submission" date="2017-09" db="EMBL/GenBank/DDBJ databases">
        <title>The diverse metabolic capabilities of V. boronicumulans make it an excellent choice for continued studies on novel biodegradation.</title>
        <authorList>
            <person name="Sun S."/>
        </authorList>
    </citation>
    <scope>NUCLEOTIDE SEQUENCE [LARGE SCALE GENOMIC DNA]</scope>
    <source>
        <strain evidence="1 2">J1</strain>
    </source>
</reference>
<dbReference type="InterPro" id="IPR021259">
    <property type="entry name" value="DUF2817"/>
</dbReference>
<organism evidence="1 2">
    <name type="scientific">Variovorax boronicumulans</name>
    <dbReference type="NCBI Taxonomy" id="436515"/>
    <lineage>
        <taxon>Bacteria</taxon>
        <taxon>Pseudomonadati</taxon>
        <taxon>Pseudomonadota</taxon>
        <taxon>Betaproteobacteria</taxon>
        <taxon>Burkholderiales</taxon>
        <taxon>Comamonadaceae</taxon>
        <taxon>Variovorax</taxon>
    </lineage>
</organism>
<protein>
    <recommendedName>
        <fullName evidence="3">DUF2817 domain-containing protein</fullName>
    </recommendedName>
</protein>